<sequence length="343" mass="39904">MLVCVNSRGLLRLLAQQLSLRFPTVRPIEDMYFLAVNTCLQYNGATSNLTTYQHNKLTDVQTAYRPVSFLNMLCERILQFGFGCSRGLLGFGSTLPISEDPAIVKKNLYLVTEYIHARRFTLKRKSRSRSPRKSRSSRRHKRRSYSKTSSSKSRSRSRERRRRSPIRSRDRSRDRSRGRRRVSRRDEPDPSHVLGVFNLSLRTTEKDLQNIFERYGRVNNVTIVYDHRSDRSRGFGFVYMNSVEEATIAKDKTNGMEVNGRNMRVDYSLTQRPHTPTPGEYMGDRPRYQAVVGQKIEENLEVAVIQEEENRIVVPEDLEVILVELEGFIKTDLTSKFIFSCFN</sequence>
<evidence type="ECO:0000313" key="4">
    <source>
        <dbReference type="EMBL" id="CAB5317050.1"/>
    </source>
</evidence>
<feature type="region of interest" description="Disordered" evidence="2">
    <location>
        <begin position="122"/>
        <end position="193"/>
    </location>
</feature>
<dbReference type="PROSITE" id="PS50102">
    <property type="entry name" value="RRM"/>
    <property type="match status" value="1"/>
</dbReference>
<dbReference type="VEuPathDB" id="FungiDB:RhiirFUN_000583"/>
<name>A0A916E0F3_9GLOM</name>
<accession>A0A916E0F3</accession>
<dbReference type="Pfam" id="PF00076">
    <property type="entry name" value="RRM_1"/>
    <property type="match status" value="1"/>
</dbReference>
<dbReference type="CDD" id="cd12363">
    <property type="entry name" value="RRM_TRA2"/>
    <property type="match status" value="1"/>
</dbReference>
<dbReference type="InterPro" id="IPR000504">
    <property type="entry name" value="RRM_dom"/>
</dbReference>
<feature type="compositionally biased region" description="Basic residues" evidence="2">
    <location>
        <begin position="153"/>
        <end position="166"/>
    </location>
</feature>
<proteinExistence type="predicted"/>
<dbReference type="AlphaFoldDB" id="A0A916E0F3"/>
<dbReference type="PANTHER" id="PTHR48034">
    <property type="entry name" value="TRANSFORMER-2 SEX-DETERMINING PROTEIN-RELATED"/>
    <property type="match status" value="1"/>
</dbReference>
<dbReference type="GO" id="GO:0003723">
    <property type="term" value="F:RNA binding"/>
    <property type="evidence" value="ECO:0007669"/>
    <property type="project" value="UniProtKB-UniRule"/>
</dbReference>
<organism evidence="4 5">
    <name type="scientific">Rhizophagus irregularis</name>
    <dbReference type="NCBI Taxonomy" id="588596"/>
    <lineage>
        <taxon>Eukaryota</taxon>
        <taxon>Fungi</taxon>
        <taxon>Fungi incertae sedis</taxon>
        <taxon>Mucoromycota</taxon>
        <taxon>Glomeromycotina</taxon>
        <taxon>Glomeromycetes</taxon>
        <taxon>Glomerales</taxon>
        <taxon>Glomeraceae</taxon>
        <taxon>Rhizophagus</taxon>
    </lineage>
</organism>
<reference evidence="4" key="1">
    <citation type="submission" date="2020-05" db="EMBL/GenBank/DDBJ databases">
        <authorList>
            <person name="Rincon C."/>
            <person name="Sanders R I."/>
            <person name="Robbins C."/>
            <person name="Chaturvedi A."/>
        </authorList>
    </citation>
    <scope>NUCLEOTIDE SEQUENCE</scope>
    <source>
        <strain evidence="4">CHB12</strain>
    </source>
</reference>
<evidence type="ECO:0000259" key="3">
    <source>
        <dbReference type="PROSITE" id="PS50102"/>
    </source>
</evidence>
<protein>
    <recommendedName>
        <fullName evidence="3">RRM domain-containing protein</fullName>
    </recommendedName>
</protein>
<keyword evidence="1" id="KW-0694">RNA-binding</keyword>
<feature type="domain" description="RRM" evidence="3">
    <location>
        <begin position="192"/>
        <end position="270"/>
    </location>
</feature>
<dbReference type="EMBL" id="CAGKOT010000002">
    <property type="protein sequence ID" value="CAB5317050.1"/>
    <property type="molecule type" value="Genomic_DNA"/>
</dbReference>
<feature type="compositionally biased region" description="Basic residues" evidence="2">
    <location>
        <begin position="122"/>
        <end position="145"/>
    </location>
</feature>
<dbReference type="InterPro" id="IPR050441">
    <property type="entry name" value="RBM"/>
</dbReference>
<dbReference type="OrthoDB" id="439808at2759"/>
<evidence type="ECO:0000313" key="5">
    <source>
        <dbReference type="Proteomes" id="UP000684084"/>
    </source>
</evidence>
<dbReference type="SMART" id="SM00360">
    <property type="entry name" value="RRM"/>
    <property type="match status" value="1"/>
</dbReference>
<evidence type="ECO:0000256" key="1">
    <source>
        <dbReference type="PROSITE-ProRule" id="PRU00176"/>
    </source>
</evidence>
<gene>
    <name evidence="4" type="ORF">CHRIB12_LOCUS1977</name>
</gene>
<dbReference type="Proteomes" id="UP000684084">
    <property type="component" value="Unassembled WGS sequence"/>
</dbReference>
<comment type="caution">
    <text evidence="4">The sequence shown here is derived from an EMBL/GenBank/DDBJ whole genome shotgun (WGS) entry which is preliminary data.</text>
</comment>
<evidence type="ECO:0000256" key="2">
    <source>
        <dbReference type="SAM" id="MobiDB-lite"/>
    </source>
</evidence>